<accession>A0A1X6P0G9</accession>
<protein>
    <recommendedName>
        <fullName evidence="3">Protein root UVB sensitive/RUS domain-containing protein</fullName>
    </recommendedName>
</protein>
<evidence type="ECO:0000256" key="1">
    <source>
        <dbReference type="ARBA" id="ARBA00007558"/>
    </source>
</evidence>
<dbReference type="EMBL" id="KV918961">
    <property type="protein sequence ID" value="OSX74123.1"/>
    <property type="molecule type" value="Genomic_DNA"/>
</dbReference>
<feature type="domain" description="Protein root UVB sensitive/RUS" evidence="3">
    <location>
        <begin position="316"/>
        <end position="551"/>
    </location>
</feature>
<gene>
    <name evidence="4" type="ORF">BU14_0306s0003</name>
</gene>
<dbReference type="Pfam" id="PF04884">
    <property type="entry name" value="UVB_sens_prot"/>
    <property type="match status" value="1"/>
</dbReference>
<feature type="compositionally biased region" description="Low complexity" evidence="2">
    <location>
        <begin position="610"/>
        <end position="620"/>
    </location>
</feature>
<keyword evidence="5" id="KW-1185">Reference proteome</keyword>
<dbReference type="OrthoDB" id="364779at2759"/>
<name>A0A1X6P0G9_PORUM</name>
<dbReference type="InterPro" id="IPR006968">
    <property type="entry name" value="RUS_fam"/>
</dbReference>
<dbReference type="AlphaFoldDB" id="A0A1X6P0G9"/>
<dbReference type="PANTHER" id="PTHR12770">
    <property type="entry name" value="RUS1 FAMILY PROTEIN C16ORF58"/>
    <property type="match status" value="1"/>
</dbReference>
<proteinExistence type="inferred from homology"/>
<feature type="compositionally biased region" description="Low complexity" evidence="2">
    <location>
        <begin position="568"/>
        <end position="577"/>
    </location>
</feature>
<dbReference type="Proteomes" id="UP000218209">
    <property type="component" value="Unassembled WGS sequence"/>
</dbReference>
<reference evidence="4 5" key="1">
    <citation type="submission" date="2017-03" db="EMBL/GenBank/DDBJ databases">
        <title>WGS assembly of Porphyra umbilicalis.</title>
        <authorList>
            <person name="Brawley S.H."/>
            <person name="Blouin N.A."/>
            <person name="Ficko-Blean E."/>
            <person name="Wheeler G.L."/>
            <person name="Lohr M."/>
            <person name="Goodson H.V."/>
            <person name="Jenkins J.W."/>
            <person name="Blaby-Haas C.E."/>
            <person name="Helliwell K.E."/>
            <person name="Chan C."/>
            <person name="Marriage T."/>
            <person name="Bhattacharya D."/>
            <person name="Klein A.S."/>
            <person name="Badis Y."/>
            <person name="Brodie J."/>
            <person name="Cao Y."/>
            <person name="Collen J."/>
            <person name="Dittami S.M."/>
            <person name="Gachon C.M."/>
            <person name="Green B.R."/>
            <person name="Karpowicz S."/>
            <person name="Kim J.W."/>
            <person name="Kudahl U."/>
            <person name="Lin S."/>
            <person name="Michel G."/>
            <person name="Mittag M."/>
            <person name="Olson B.J."/>
            <person name="Pangilinan J."/>
            <person name="Peng Y."/>
            <person name="Qiu H."/>
            <person name="Shu S."/>
            <person name="Singer J.T."/>
            <person name="Smith A.G."/>
            <person name="Sprecher B.N."/>
            <person name="Wagner V."/>
            <person name="Wang W."/>
            <person name="Wang Z.-Y."/>
            <person name="Yan J."/>
            <person name="Yarish C."/>
            <person name="Zoeuner-Riek S."/>
            <person name="Zhuang Y."/>
            <person name="Zou Y."/>
            <person name="Lindquist E.A."/>
            <person name="Grimwood J."/>
            <person name="Barry K."/>
            <person name="Rokhsar D.S."/>
            <person name="Schmutz J."/>
            <person name="Stiller J.W."/>
            <person name="Grossman A.R."/>
            <person name="Prochnik S.E."/>
        </authorList>
    </citation>
    <scope>NUCLEOTIDE SEQUENCE [LARGE SCALE GENOMIC DNA]</scope>
    <source>
        <strain evidence="4">4086291</strain>
    </source>
</reference>
<feature type="region of interest" description="Disordered" evidence="2">
    <location>
        <begin position="76"/>
        <end position="121"/>
    </location>
</feature>
<evidence type="ECO:0000256" key="2">
    <source>
        <dbReference type="SAM" id="MobiDB-lite"/>
    </source>
</evidence>
<feature type="compositionally biased region" description="Low complexity" evidence="2">
    <location>
        <begin position="76"/>
        <end position="94"/>
    </location>
</feature>
<evidence type="ECO:0000313" key="4">
    <source>
        <dbReference type="EMBL" id="OSX74123.1"/>
    </source>
</evidence>
<evidence type="ECO:0000259" key="3">
    <source>
        <dbReference type="Pfam" id="PF04884"/>
    </source>
</evidence>
<feature type="region of interest" description="Disordered" evidence="2">
    <location>
        <begin position="1"/>
        <end position="20"/>
    </location>
</feature>
<organism evidence="4 5">
    <name type="scientific">Porphyra umbilicalis</name>
    <name type="common">Purple laver</name>
    <name type="synonym">Red alga</name>
    <dbReference type="NCBI Taxonomy" id="2786"/>
    <lineage>
        <taxon>Eukaryota</taxon>
        <taxon>Rhodophyta</taxon>
        <taxon>Bangiophyceae</taxon>
        <taxon>Bangiales</taxon>
        <taxon>Bangiaceae</taxon>
        <taxon>Porphyra</taxon>
    </lineage>
</organism>
<feature type="compositionally biased region" description="Gly residues" evidence="2">
    <location>
        <begin position="594"/>
        <end position="609"/>
    </location>
</feature>
<feature type="region of interest" description="Disordered" evidence="2">
    <location>
        <begin position="565"/>
        <end position="620"/>
    </location>
</feature>
<sequence>MAAFAAPAGAARPPLCRPAPTATAAAVVRRRPDPRRWASTLAVATRRAGARRGGAVPPPAPSASVAAAAAAAGAPAATTATRPATTLPRTAGPTSRTLVSPLKTPALERGGGDGLGGTERGRGRGRIALAWLREVGDLPAVLSAAKSAASRPIAVAMPADAGRFRAEAARTGMELHVLGSAEAVVQSAVFLGAKIIAYGVHESPERRRQEAVLSAAASKSVVSLRPVFLPGSDSRLSVPLVGGLLAAAAVGGGGGGGDLGALAGGDVTVPVDGAVPPPPPPPAMYETGDNGAVKDYRFDADGRLLAGTTVDGRTGAEKLNDLLTKLFLPDGYPNSVTSEYLRFSQWRGVQNLASAVMGVVSTEALLFGLGLGKATAASAAAAQWILKDGAGYVAKVWYGSVAGKLIDTDPKSYRLMADGLEDVGGALEILTPLFPNYFLPLASAATALKAVAGMTGTATRHSIYRSLGRARHNVGEIASKGESQGVVLKLGGLAMGLTVSSVIGQRYFLLLSTYSACAVVHLAANWQAMKCVQFTSLNRQRSSIVMNAYLDAVLARPGAAPPAPLPLPTATAAAASTTRRRRRGPVGSALSLFGRGGGGGGRSSGGGGAVATVEPPAPAVAVPDPRAVSGMERILLPPWAGWQPSIVLGATVAAACPSRAAFDAAAETFRGERWFAVAGGGAPAAAPSPVAAAAAATAPAAVVPAGGQVKTTTTRVAALPAETTATTTTTSARGASVAVVGGEAAAAPSPRRPAKAHQPRAGVLNVILHKGASDDDQLRAFFFAQVHARTPAAPGGTEFGGTERMEAALAVARRHYGPWLAAAKAAGWETAYPMLNVRPSRLVW</sequence>
<feature type="region of interest" description="Disordered" evidence="2">
    <location>
        <begin position="41"/>
        <end position="62"/>
    </location>
</feature>
<dbReference type="InterPro" id="IPR054549">
    <property type="entry name" value="UVB_sens_RUS_dom"/>
</dbReference>
<dbReference type="PANTHER" id="PTHR12770:SF22">
    <property type="entry name" value="PROTEIN ROOT UVB SENSITIVE 1, CHLOROPLASTIC"/>
    <property type="match status" value="1"/>
</dbReference>
<comment type="similarity">
    <text evidence="1">Belongs to the RUS1 family.</text>
</comment>
<evidence type="ECO:0000313" key="5">
    <source>
        <dbReference type="Proteomes" id="UP000218209"/>
    </source>
</evidence>